<dbReference type="AlphaFoldDB" id="A0A848F5N2"/>
<dbReference type="GO" id="GO:0016301">
    <property type="term" value="F:kinase activity"/>
    <property type="evidence" value="ECO:0007669"/>
    <property type="project" value="InterPro"/>
</dbReference>
<dbReference type="InterPro" id="IPR017438">
    <property type="entry name" value="ATP-NAD_kinase_N"/>
</dbReference>
<proteinExistence type="predicted"/>
<protein>
    <recommendedName>
        <fullName evidence="1">DAGKc domain-containing protein</fullName>
    </recommendedName>
</protein>
<gene>
    <name evidence="2" type="ORF">HHL10_03240</name>
</gene>
<dbReference type="RefSeq" id="WP_169158921.1">
    <property type="nucleotide sequence ID" value="NZ_JABBFW010000002.1"/>
</dbReference>
<feature type="domain" description="DAGKc" evidence="1">
    <location>
        <begin position="13"/>
        <end position="145"/>
    </location>
</feature>
<dbReference type="PANTHER" id="PTHR12358:SF54">
    <property type="entry name" value="SPHINGOSINE KINASE RELATED PROTEIN"/>
    <property type="match status" value="1"/>
</dbReference>
<dbReference type="SUPFAM" id="SSF111331">
    <property type="entry name" value="NAD kinase/diacylglycerol kinase-like"/>
    <property type="match status" value="1"/>
</dbReference>
<organism evidence="2 3">
    <name type="scientific">Azohydromonas caseinilytica</name>
    <dbReference type="NCBI Taxonomy" id="2728836"/>
    <lineage>
        <taxon>Bacteria</taxon>
        <taxon>Pseudomonadati</taxon>
        <taxon>Pseudomonadota</taxon>
        <taxon>Betaproteobacteria</taxon>
        <taxon>Burkholderiales</taxon>
        <taxon>Sphaerotilaceae</taxon>
        <taxon>Azohydromonas</taxon>
    </lineage>
</organism>
<dbReference type="Pfam" id="PF00781">
    <property type="entry name" value="DAGK_cat"/>
    <property type="match status" value="1"/>
</dbReference>
<dbReference type="Gene3D" id="2.60.200.40">
    <property type="match status" value="1"/>
</dbReference>
<evidence type="ECO:0000313" key="3">
    <source>
        <dbReference type="Proteomes" id="UP000574067"/>
    </source>
</evidence>
<name>A0A848F5N2_9BURK</name>
<dbReference type="InterPro" id="IPR050187">
    <property type="entry name" value="Lipid_Phosphate_FormReg"/>
</dbReference>
<keyword evidence="3" id="KW-1185">Reference proteome</keyword>
<dbReference type="PANTHER" id="PTHR12358">
    <property type="entry name" value="SPHINGOSINE KINASE"/>
    <property type="match status" value="1"/>
</dbReference>
<evidence type="ECO:0000259" key="1">
    <source>
        <dbReference type="PROSITE" id="PS50146"/>
    </source>
</evidence>
<comment type="caution">
    <text evidence="2">The sequence shown here is derived from an EMBL/GenBank/DDBJ whole genome shotgun (WGS) entry which is preliminary data.</text>
</comment>
<dbReference type="InterPro" id="IPR001206">
    <property type="entry name" value="Diacylglycerol_kinase_cat_dom"/>
</dbReference>
<dbReference type="PROSITE" id="PS50146">
    <property type="entry name" value="DAGK"/>
    <property type="match status" value="1"/>
</dbReference>
<dbReference type="SMART" id="SM00046">
    <property type="entry name" value="DAGKc"/>
    <property type="match status" value="1"/>
</dbReference>
<dbReference type="Proteomes" id="UP000574067">
    <property type="component" value="Unassembled WGS sequence"/>
</dbReference>
<evidence type="ECO:0000313" key="2">
    <source>
        <dbReference type="EMBL" id="NML13995.1"/>
    </source>
</evidence>
<dbReference type="Gene3D" id="3.40.50.10330">
    <property type="entry name" value="Probable inorganic polyphosphate/atp-NAD kinase, domain 1"/>
    <property type="match status" value="1"/>
</dbReference>
<sequence>MHQPAPGSESASHAAPRFALVLNQRAGAHGDAELRLRLVQAFTREGVEPQVFEAVDGRLDALAQAAAASGAEVLVVAGGDGSFNTVANAVAGRPEPRPELALLPLGTFNHVARRHGIPLALEEAVAVAVHGEARPLAAGEVNGALFFNNCCFGLYSSLIQAREGHKKRFGRRRVVALASALWTLLRPHARRAVVLDLGHERRRLRSSLVFVAANPLQLEDVDAALARQVADGALGLLSVREVDAWRLLKLAWGAWREELSSLQEVFAQPLRQATLHVRARRLPVVLDGELRMLRTPLVLRRREGLLRLRAPVPEAAGPLA</sequence>
<accession>A0A848F5N2</accession>
<reference evidence="2 3" key="1">
    <citation type="submission" date="2020-04" db="EMBL/GenBank/DDBJ databases">
        <title>Azohydromonas sp. isolated from soil.</title>
        <authorList>
            <person name="Dahal R.H."/>
        </authorList>
    </citation>
    <scope>NUCLEOTIDE SEQUENCE [LARGE SCALE GENOMIC DNA]</scope>
    <source>
        <strain evidence="2 3">G-1-1-14</strain>
    </source>
</reference>
<dbReference type="InterPro" id="IPR016064">
    <property type="entry name" value="NAD/diacylglycerol_kinase_sf"/>
</dbReference>
<dbReference type="EMBL" id="JABBFW010000002">
    <property type="protein sequence ID" value="NML13995.1"/>
    <property type="molecule type" value="Genomic_DNA"/>
</dbReference>